<dbReference type="SUPFAM" id="SSF52833">
    <property type="entry name" value="Thioredoxin-like"/>
    <property type="match status" value="1"/>
</dbReference>
<dbReference type="Pfam" id="PF01512">
    <property type="entry name" value="Complex1_51K"/>
    <property type="match status" value="1"/>
</dbReference>
<dbReference type="CDD" id="cd02980">
    <property type="entry name" value="TRX_Fd_family"/>
    <property type="match status" value="1"/>
</dbReference>
<dbReference type="InterPro" id="IPR001949">
    <property type="entry name" value="NADH-UbQ_OxRdtase_51kDa_CS"/>
</dbReference>
<evidence type="ECO:0000256" key="5">
    <source>
        <dbReference type="ARBA" id="ARBA00023014"/>
    </source>
</evidence>
<dbReference type="GO" id="GO:0008137">
    <property type="term" value="F:NADH dehydrogenase (ubiquinone) activity"/>
    <property type="evidence" value="ECO:0007669"/>
    <property type="project" value="InterPro"/>
</dbReference>
<sequence length="544" mass="59153">MHYYRAHVLVCAGSTCVTSGCHAVKEAILEGIKRHQLEEEIKVVETGCMGFCELGPLVVVYPEGVMYCRVKAEDAAVIVNEHLLKGRIVKQLLYQDPNTRKPVPLMKDLHFLSKQTKIAMRNAGLINPKDIEEYIAGEGYFALAKVLSSMSPEEVILEIKKSGLRGRGGAGFPTGLKWEFTAKARGTQKYVVCNGDEGVPGVFMDRSILEGDPHSVIEAMAIAGYALGADQGYIYVRAEYPLAVEKLRHAINQASEYGLLGENILGSGFNFNVNIRVGAGAFVCGEETALLASIEGRRGEPRPRPPFPANEGLWGKPTLINNVETFSSIPPIILKGGQWYASMGTEKSKGTKVFALTGKINNTGLIEVPMGIPLKEIIFDIGGGIVNNKKLKAVQTGGPTGGFIPAEHINVSMDYESLDELGTQIGSGSLTVLDEDTCVVDLVKFFVQFCHEESCGKCAPCRIGTKRMLEILERITRGEGKEEDIEALEKLCDYIKNTALCGLGQAAPNPVLSMLRYFRPEFEAHVRDKHCPASVCALAEGGVR</sequence>
<dbReference type="FunFam" id="1.20.1440.230:FF:000001">
    <property type="entry name" value="Mitochondrial NADH dehydrogenase flavoprotein 1"/>
    <property type="match status" value="1"/>
</dbReference>
<dbReference type="PANTHER" id="PTHR43578">
    <property type="entry name" value="NADH-QUINONE OXIDOREDUCTASE SUBUNIT F"/>
    <property type="match status" value="1"/>
</dbReference>
<dbReference type="PROSITE" id="PS00645">
    <property type="entry name" value="COMPLEX1_51K_2"/>
    <property type="match status" value="1"/>
</dbReference>
<dbReference type="RefSeq" id="WP_277443777.1">
    <property type="nucleotide sequence ID" value="NZ_JAKOAV010000014.1"/>
</dbReference>
<protein>
    <submittedName>
        <fullName evidence="7">NADH-quinone oxidoreductase subunit NuoF</fullName>
    </submittedName>
</protein>
<dbReference type="InterPro" id="IPR011538">
    <property type="entry name" value="Nuo51_FMN-bd"/>
</dbReference>
<dbReference type="PANTHER" id="PTHR43578:SF3">
    <property type="entry name" value="NADH-QUINONE OXIDOREDUCTASE SUBUNIT F"/>
    <property type="match status" value="1"/>
</dbReference>
<dbReference type="SUPFAM" id="SSF142984">
    <property type="entry name" value="Nqo1 middle domain-like"/>
    <property type="match status" value="1"/>
</dbReference>
<comment type="similarity">
    <text evidence="1">Belongs to the complex I 51 kDa subunit family.</text>
</comment>
<keyword evidence="2" id="KW-0004">4Fe-4S</keyword>
<dbReference type="InterPro" id="IPR037225">
    <property type="entry name" value="Nuo51_FMN-bd_sf"/>
</dbReference>
<dbReference type="SUPFAM" id="SSF142019">
    <property type="entry name" value="Nqo1 FMN-binding domain-like"/>
    <property type="match status" value="1"/>
</dbReference>
<dbReference type="InterPro" id="IPR037207">
    <property type="entry name" value="Nuop51_4Fe4S-bd_sf"/>
</dbReference>
<dbReference type="FunFam" id="3.40.50.11540:FF:000001">
    <property type="entry name" value="NADH dehydrogenase [ubiquinone] flavoprotein 1, mitochondrial"/>
    <property type="match status" value="1"/>
</dbReference>
<keyword evidence="4" id="KW-0408">Iron</keyword>
<dbReference type="EMBL" id="JAKOAV010000014">
    <property type="protein sequence ID" value="MDF9408453.1"/>
    <property type="molecule type" value="Genomic_DNA"/>
</dbReference>
<evidence type="ECO:0000313" key="7">
    <source>
        <dbReference type="EMBL" id="MDF9408453.1"/>
    </source>
</evidence>
<dbReference type="Gene3D" id="3.10.20.600">
    <property type="match status" value="1"/>
</dbReference>
<dbReference type="NCBIfam" id="NF010120">
    <property type="entry name" value="PRK13596.1"/>
    <property type="match status" value="1"/>
</dbReference>
<gene>
    <name evidence="7" type="primary">nuoF</name>
    <name evidence="7" type="ORF">L7E55_08795</name>
</gene>
<accession>A0A9X4H5W7</accession>
<dbReference type="SUPFAM" id="SSF140490">
    <property type="entry name" value="Nqo1C-terminal domain-like"/>
    <property type="match status" value="1"/>
</dbReference>
<evidence type="ECO:0000256" key="1">
    <source>
        <dbReference type="ARBA" id="ARBA00007523"/>
    </source>
</evidence>
<feature type="domain" description="NADH-ubiquinone oxidoreductase 51kDa subunit iron-sulphur binding" evidence="6">
    <location>
        <begin position="440"/>
        <end position="485"/>
    </location>
</feature>
<dbReference type="Gene3D" id="6.10.250.1450">
    <property type="match status" value="1"/>
</dbReference>
<dbReference type="GO" id="GO:0051539">
    <property type="term" value="F:4 iron, 4 sulfur cluster binding"/>
    <property type="evidence" value="ECO:0007669"/>
    <property type="project" value="UniProtKB-KW"/>
</dbReference>
<dbReference type="Pfam" id="PF01257">
    <property type="entry name" value="2Fe-2S_thioredx"/>
    <property type="match status" value="1"/>
</dbReference>
<dbReference type="Gene3D" id="3.40.50.11540">
    <property type="entry name" value="NADH-ubiquinone oxidoreductase 51kDa subunit"/>
    <property type="match status" value="1"/>
</dbReference>
<evidence type="ECO:0000259" key="6">
    <source>
        <dbReference type="SMART" id="SM00928"/>
    </source>
</evidence>
<evidence type="ECO:0000256" key="3">
    <source>
        <dbReference type="ARBA" id="ARBA00022723"/>
    </source>
</evidence>
<dbReference type="GO" id="GO:0046872">
    <property type="term" value="F:metal ion binding"/>
    <property type="evidence" value="ECO:0007669"/>
    <property type="project" value="UniProtKB-KW"/>
</dbReference>
<reference evidence="7" key="1">
    <citation type="submission" date="2022-02" db="EMBL/GenBank/DDBJ databases">
        <authorList>
            <person name="Leng L."/>
        </authorList>
    </citation>
    <scope>NUCLEOTIDE SEQUENCE</scope>
    <source>
        <strain evidence="7">JI</strain>
    </source>
</reference>
<keyword evidence="3" id="KW-0479">Metal-binding</keyword>
<evidence type="ECO:0000256" key="4">
    <source>
        <dbReference type="ARBA" id="ARBA00023004"/>
    </source>
</evidence>
<keyword evidence="8" id="KW-1185">Reference proteome</keyword>
<dbReference type="GO" id="GO:0010181">
    <property type="term" value="F:FMN binding"/>
    <property type="evidence" value="ECO:0007669"/>
    <property type="project" value="InterPro"/>
</dbReference>
<dbReference type="AlphaFoldDB" id="A0A9X4H5W7"/>
<dbReference type="InterPro" id="IPR019575">
    <property type="entry name" value="Nuop51_4Fe4S-bd"/>
</dbReference>
<dbReference type="Pfam" id="PF10589">
    <property type="entry name" value="NADH_4Fe-4S"/>
    <property type="match status" value="1"/>
</dbReference>
<dbReference type="Gene3D" id="3.40.30.10">
    <property type="entry name" value="Glutaredoxin"/>
    <property type="match status" value="1"/>
</dbReference>
<dbReference type="Proteomes" id="UP001154312">
    <property type="component" value="Unassembled WGS sequence"/>
</dbReference>
<dbReference type="Gene3D" id="1.20.1440.230">
    <property type="entry name" value="NADH-ubiquinone oxidoreductase 51kDa subunit, iron-sulphur binding domain"/>
    <property type="match status" value="1"/>
</dbReference>
<evidence type="ECO:0000256" key="2">
    <source>
        <dbReference type="ARBA" id="ARBA00022485"/>
    </source>
</evidence>
<comment type="caution">
    <text evidence="7">The sequence shown here is derived from an EMBL/GenBank/DDBJ whole genome shotgun (WGS) entry which is preliminary data.</text>
</comment>
<proteinExistence type="inferred from homology"/>
<dbReference type="InterPro" id="IPR036249">
    <property type="entry name" value="Thioredoxin-like_sf"/>
</dbReference>
<keyword evidence="5" id="KW-0411">Iron-sulfur</keyword>
<organism evidence="7 8">
    <name type="scientific">Pelotomaculum isophthalicicum JI</name>
    <dbReference type="NCBI Taxonomy" id="947010"/>
    <lineage>
        <taxon>Bacteria</taxon>
        <taxon>Bacillati</taxon>
        <taxon>Bacillota</taxon>
        <taxon>Clostridia</taxon>
        <taxon>Eubacteriales</taxon>
        <taxon>Desulfotomaculaceae</taxon>
        <taxon>Pelotomaculum</taxon>
    </lineage>
</organism>
<dbReference type="SMART" id="SM00928">
    <property type="entry name" value="NADH_4Fe-4S"/>
    <property type="match status" value="1"/>
</dbReference>
<evidence type="ECO:0000313" key="8">
    <source>
        <dbReference type="Proteomes" id="UP001154312"/>
    </source>
</evidence>
<name>A0A9X4H5W7_9FIRM</name>
<dbReference type="PROSITE" id="PS51257">
    <property type="entry name" value="PROKAR_LIPOPROTEIN"/>
    <property type="match status" value="1"/>
</dbReference>